<keyword evidence="5" id="KW-1185">Reference proteome</keyword>
<dbReference type="AlphaFoldDB" id="A0A0W0TKQ7"/>
<dbReference type="InterPro" id="IPR058627">
    <property type="entry name" value="MdtA-like_C"/>
</dbReference>
<reference evidence="3 5" key="1">
    <citation type="submission" date="2015-11" db="EMBL/GenBank/DDBJ databases">
        <title>Genomic analysis of 38 Legionella species identifies large and diverse effector repertoires.</title>
        <authorList>
            <person name="Burstein D."/>
            <person name="Amaro F."/>
            <person name="Zusman T."/>
            <person name="Lifshitz Z."/>
            <person name="Cohen O."/>
            <person name="Gilbert J.A."/>
            <person name="Pupko T."/>
            <person name="Shuman H.A."/>
            <person name="Segal G."/>
        </authorList>
    </citation>
    <scope>NUCLEOTIDE SEQUENCE [LARGE SCALE GENOMIC DNA]</scope>
    <source>
        <strain evidence="3 5">WO-44C</strain>
    </source>
</reference>
<gene>
    <name evidence="4" type="primary">acrA_2</name>
    <name evidence="3" type="ORF">Lfee_1992</name>
    <name evidence="4" type="ORF">NCTC12022_02163</name>
</gene>
<dbReference type="GO" id="GO:1990281">
    <property type="term" value="C:efflux pump complex"/>
    <property type="evidence" value="ECO:0007669"/>
    <property type="project" value="TreeGrafter"/>
</dbReference>
<keyword evidence="1" id="KW-0732">Signal</keyword>
<dbReference type="Pfam" id="PF25967">
    <property type="entry name" value="RND-MFP_C"/>
    <property type="match status" value="1"/>
</dbReference>
<dbReference type="PATRIC" id="fig|453.4.peg.2182"/>
<sequence>MKNRFYLFFLVLMASLLMACSNHKEEKKSTLQTYVVKTEPVQKTLYFNGTIQPIQESTLTSPMDAIVETMHYHYGQLVKKGAVVVTLNSTDLQRQYNDTLTEYLKAKDNFTVAKAKFIGTEELWDAGLLSKNNYLSEKSSLDTARVSLMQSTRKLSEMLEKMDNGEAVAKNLSALNIADFAKVKQALGSKHNLIHLKAPTDGVLLYPPKASEDKSARLMVGAAVKSGQVLALVGDLTGVSIEIDVPEIDIDKIHTGMTANITGVALGKQVLKGELVAVNVQASNNGGALPSFSAVVEVKNLSEEQRRWVKVGMSASVELPITGNEQLLVPIVAVKQEKGNSVVKILASNGSLTNRIVSTGSAQADKVVIASGLKAGDVVAYD</sequence>
<evidence type="ECO:0000256" key="1">
    <source>
        <dbReference type="SAM" id="SignalP"/>
    </source>
</evidence>
<accession>A0A0W0TKQ7</accession>
<dbReference type="EMBL" id="LNYB01000081">
    <property type="protein sequence ID" value="KTC96194.1"/>
    <property type="molecule type" value="Genomic_DNA"/>
</dbReference>
<dbReference type="Proteomes" id="UP000251942">
    <property type="component" value="Unassembled WGS sequence"/>
</dbReference>
<evidence type="ECO:0000313" key="4">
    <source>
        <dbReference type="EMBL" id="SPX61423.1"/>
    </source>
</evidence>
<evidence type="ECO:0000313" key="5">
    <source>
        <dbReference type="Proteomes" id="UP000054698"/>
    </source>
</evidence>
<dbReference type="PANTHER" id="PTHR30469">
    <property type="entry name" value="MULTIDRUG RESISTANCE PROTEIN MDTA"/>
    <property type="match status" value="1"/>
</dbReference>
<feature type="domain" description="Multidrug resistance protein MdtA-like C-terminal permuted SH3" evidence="2">
    <location>
        <begin position="327"/>
        <end position="379"/>
    </location>
</feature>
<feature type="chain" id="PRO_5033727779" evidence="1">
    <location>
        <begin position="20"/>
        <end position="382"/>
    </location>
</feature>
<proteinExistence type="predicted"/>
<protein>
    <submittedName>
        <fullName evidence="3 4">Membrane-fusion protein</fullName>
    </submittedName>
</protein>
<dbReference type="OrthoDB" id="5648883at2"/>
<dbReference type="Gene3D" id="2.40.50.100">
    <property type="match status" value="1"/>
</dbReference>
<feature type="signal peptide" evidence="1">
    <location>
        <begin position="1"/>
        <end position="19"/>
    </location>
</feature>
<dbReference type="STRING" id="453.Lfee_1992"/>
<dbReference type="GO" id="GO:0015562">
    <property type="term" value="F:efflux transmembrane transporter activity"/>
    <property type="evidence" value="ECO:0007669"/>
    <property type="project" value="TreeGrafter"/>
</dbReference>
<dbReference type="Gene3D" id="2.40.420.20">
    <property type="match status" value="1"/>
</dbReference>
<evidence type="ECO:0000313" key="3">
    <source>
        <dbReference type="EMBL" id="KTC96194.1"/>
    </source>
</evidence>
<dbReference type="PROSITE" id="PS51257">
    <property type="entry name" value="PROKAR_LIPOPROTEIN"/>
    <property type="match status" value="1"/>
</dbReference>
<dbReference type="SUPFAM" id="SSF111369">
    <property type="entry name" value="HlyD-like secretion proteins"/>
    <property type="match status" value="1"/>
</dbReference>
<name>A0A0W0TKQ7_9GAMM</name>
<evidence type="ECO:0000259" key="2">
    <source>
        <dbReference type="Pfam" id="PF25967"/>
    </source>
</evidence>
<dbReference type="EMBL" id="UASS01000022">
    <property type="protein sequence ID" value="SPX61423.1"/>
    <property type="molecule type" value="Genomic_DNA"/>
</dbReference>
<dbReference type="Gene3D" id="1.10.287.470">
    <property type="entry name" value="Helix hairpin bin"/>
    <property type="match status" value="1"/>
</dbReference>
<dbReference type="Proteomes" id="UP000054698">
    <property type="component" value="Unassembled WGS sequence"/>
</dbReference>
<organism evidence="3 5">
    <name type="scientific">Legionella feeleii</name>
    <dbReference type="NCBI Taxonomy" id="453"/>
    <lineage>
        <taxon>Bacteria</taxon>
        <taxon>Pseudomonadati</taxon>
        <taxon>Pseudomonadota</taxon>
        <taxon>Gammaproteobacteria</taxon>
        <taxon>Legionellales</taxon>
        <taxon>Legionellaceae</taxon>
        <taxon>Legionella</taxon>
    </lineage>
</organism>
<dbReference type="PANTHER" id="PTHR30469:SF15">
    <property type="entry name" value="HLYD FAMILY OF SECRETION PROTEINS"/>
    <property type="match status" value="1"/>
</dbReference>
<evidence type="ECO:0000313" key="6">
    <source>
        <dbReference type="Proteomes" id="UP000251942"/>
    </source>
</evidence>
<dbReference type="Gene3D" id="2.40.30.170">
    <property type="match status" value="1"/>
</dbReference>
<reference evidence="4 6" key="2">
    <citation type="submission" date="2018-06" db="EMBL/GenBank/DDBJ databases">
        <authorList>
            <consortium name="Pathogen Informatics"/>
            <person name="Doyle S."/>
        </authorList>
    </citation>
    <scope>NUCLEOTIDE SEQUENCE [LARGE SCALE GENOMIC DNA]</scope>
    <source>
        <strain evidence="4 6">NCTC12022</strain>
    </source>
</reference>